<keyword evidence="3" id="KW-1185">Reference proteome</keyword>
<keyword evidence="1" id="KW-0732">Signal</keyword>
<evidence type="ECO:0000313" key="2">
    <source>
        <dbReference type="EMBL" id="GGF15425.1"/>
    </source>
</evidence>
<gene>
    <name evidence="2" type="ORF">GCM10011611_21510</name>
</gene>
<name>A0A8J2YTU2_9PROT</name>
<feature type="chain" id="PRO_5035315953" evidence="1">
    <location>
        <begin position="21"/>
        <end position="150"/>
    </location>
</feature>
<comment type="caution">
    <text evidence="2">The sequence shown here is derived from an EMBL/GenBank/DDBJ whole genome shotgun (WGS) entry which is preliminary data.</text>
</comment>
<protein>
    <submittedName>
        <fullName evidence="2">Uncharacterized protein</fullName>
    </submittedName>
</protein>
<accession>A0A8J2YTU2</accession>
<evidence type="ECO:0000256" key="1">
    <source>
        <dbReference type="SAM" id="SignalP"/>
    </source>
</evidence>
<reference evidence="2" key="2">
    <citation type="submission" date="2020-09" db="EMBL/GenBank/DDBJ databases">
        <authorList>
            <person name="Sun Q."/>
            <person name="Zhou Y."/>
        </authorList>
    </citation>
    <scope>NUCLEOTIDE SEQUENCE</scope>
    <source>
        <strain evidence="2">CGMCC 1.15725</strain>
    </source>
</reference>
<reference evidence="2" key="1">
    <citation type="journal article" date="2014" name="Int. J. Syst. Evol. Microbiol.">
        <title>Complete genome sequence of Corynebacterium casei LMG S-19264T (=DSM 44701T), isolated from a smear-ripened cheese.</title>
        <authorList>
            <consortium name="US DOE Joint Genome Institute (JGI-PGF)"/>
            <person name="Walter F."/>
            <person name="Albersmeier A."/>
            <person name="Kalinowski J."/>
            <person name="Ruckert C."/>
        </authorList>
    </citation>
    <scope>NUCLEOTIDE SEQUENCE</scope>
    <source>
        <strain evidence="2">CGMCC 1.15725</strain>
    </source>
</reference>
<sequence>MLRLFSALAACALLATPAVAQQTGGVQPHYLGGASGQFANRAPLPAFPAGGPGCALSDTQVATATTTAFGAGSQVVQQRSSTASVPPGCHPLVGIGIGAGVALALGQNSVAAQNIDVTAAQGSLANVRFGRSIGQAVGRSSTVVQHVGVH</sequence>
<proteinExistence type="predicted"/>
<evidence type="ECO:0000313" key="3">
    <source>
        <dbReference type="Proteomes" id="UP000646365"/>
    </source>
</evidence>
<dbReference type="EMBL" id="BMJQ01000005">
    <property type="protein sequence ID" value="GGF15425.1"/>
    <property type="molecule type" value="Genomic_DNA"/>
</dbReference>
<organism evidence="2 3">
    <name type="scientific">Aliidongia dinghuensis</name>
    <dbReference type="NCBI Taxonomy" id="1867774"/>
    <lineage>
        <taxon>Bacteria</taxon>
        <taxon>Pseudomonadati</taxon>
        <taxon>Pseudomonadota</taxon>
        <taxon>Alphaproteobacteria</taxon>
        <taxon>Rhodospirillales</taxon>
        <taxon>Dongiaceae</taxon>
        <taxon>Aliidongia</taxon>
    </lineage>
</organism>
<dbReference type="AlphaFoldDB" id="A0A8J2YTU2"/>
<feature type="signal peptide" evidence="1">
    <location>
        <begin position="1"/>
        <end position="20"/>
    </location>
</feature>
<dbReference type="Proteomes" id="UP000646365">
    <property type="component" value="Unassembled WGS sequence"/>
</dbReference>